<reference evidence="1" key="1">
    <citation type="journal article" date="2015" name="Nature">
        <title>Complex archaea that bridge the gap between prokaryotes and eukaryotes.</title>
        <authorList>
            <person name="Spang A."/>
            <person name="Saw J.H."/>
            <person name="Jorgensen S.L."/>
            <person name="Zaremba-Niedzwiedzka K."/>
            <person name="Martijn J."/>
            <person name="Lind A.E."/>
            <person name="van Eijk R."/>
            <person name="Schleper C."/>
            <person name="Guy L."/>
            <person name="Ettema T.J."/>
        </authorList>
    </citation>
    <scope>NUCLEOTIDE SEQUENCE</scope>
</reference>
<gene>
    <name evidence="1" type="ORF">LCGC14_0351320</name>
</gene>
<evidence type="ECO:0000313" key="1">
    <source>
        <dbReference type="EMBL" id="KKN78273.1"/>
    </source>
</evidence>
<sequence length="79" mass="8749">MKSEKQIKDFLKKCSDTPRSSNGMLADNCPIDGELGCCAECSFPSGLEWVLKSQSSKMKLPIDGWETTVSDYCDSHLKV</sequence>
<organism evidence="1">
    <name type="scientific">marine sediment metagenome</name>
    <dbReference type="NCBI Taxonomy" id="412755"/>
    <lineage>
        <taxon>unclassified sequences</taxon>
        <taxon>metagenomes</taxon>
        <taxon>ecological metagenomes</taxon>
    </lineage>
</organism>
<name>A0A0F9WIN5_9ZZZZ</name>
<protein>
    <submittedName>
        <fullName evidence="1">Uncharacterized protein</fullName>
    </submittedName>
</protein>
<accession>A0A0F9WIN5</accession>
<proteinExistence type="predicted"/>
<comment type="caution">
    <text evidence="1">The sequence shown here is derived from an EMBL/GenBank/DDBJ whole genome shotgun (WGS) entry which is preliminary data.</text>
</comment>
<dbReference type="AlphaFoldDB" id="A0A0F9WIN5"/>
<dbReference type="EMBL" id="LAZR01000265">
    <property type="protein sequence ID" value="KKN78273.1"/>
    <property type="molecule type" value="Genomic_DNA"/>
</dbReference>